<evidence type="ECO:0000313" key="4">
    <source>
        <dbReference type="EMBL" id="EFH94669.1"/>
    </source>
</evidence>
<dbReference type="PANTHER" id="PTHR37293">
    <property type="entry name" value="PHAGE REPLICATION PROTEIN-RELATED"/>
    <property type="match status" value="1"/>
</dbReference>
<protein>
    <submittedName>
        <fullName evidence="4">DnaD domain protein</fullName>
    </submittedName>
</protein>
<dbReference type="Gene3D" id="1.10.10.630">
    <property type="entry name" value="DnaD domain-like"/>
    <property type="match status" value="1"/>
</dbReference>
<evidence type="ECO:0000259" key="3">
    <source>
        <dbReference type="Pfam" id="PF21984"/>
    </source>
</evidence>
<feature type="domain" description="DnaD N-terminal" evidence="3">
    <location>
        <begin position="15"/>
        <end position="111"/>
    </location>
</feature>
<dbReference type="EMBL" id="ACJA02000004">
    <property type="protein sequence ID" value="EFH94669.1"/>
    <property type="molecule type" value="Genomic_DNA"/>
</dbReference>
<dbReference type="RefSeq" id="WP_000362222.1">
    <property type="nucleotide sequence ID" value="NZ_CM000952.1"/>
</dbReference>
<proteinExistence type="inferred from homology"/>
<dbReference type="InterPro" id="IPR006343">
    <property type="entry name" value="DnaB/C_C"/>
</dbReference>
<comment type="similarity">
    <text evidence="1">Belongs to the DnaB/DnaD family.</text>
</comment>
<comment type="caution">
    <text evidence="4">The sequence shown here is derived from an EMBL/GenBank/DDBJ whole genome shotgun (WGS) entry which is preliminary data.</text>
</comment>
<dbReference type="NCBIfam" id="TIGR01446">
    <property type="entry name" value="DnaD_dom"/>
    <property type="match status" value="1"/>
</dbReference>
<dbReference type="Gene3D" id="1.10.10.10">
    <property type="entry name" value="Winged helix-like DNA-binding domain superfamily/Winged helix DNA-binding domain"/>
    <property type="match status" value="1"/>
</dbReference>
<dbReference type="InterPro" id="IPR053843">
    <property type="entry name" value="DnaD_N"/>
</dbReference>
<gene>
    <name evidence="4" type="ORF">HMPREF0769_12290</name>
</gene>
<dbReference type="Pfam" id="PF21984">
    <property type="entry name" value="DnaD_N"/>
    <property type="match status" value="1"/>
</dbReference>
<dbReference type="PANTHER" id="PTHR37293:SF6">
    <property type="entry name" value="DNA REPLICATION PROTEIN DNAD"/>
    <property type="match status" value="1"/>
</dbReference>
<dbReference type="HOGENOM" id="CLU_091656_0_1_9"/>
<feature type="domain" description="DnaB/C C-terminal" evidence="2">
    <location>
        <begin position="126"/>
        <end position="197"/>
    </location>
</feature>
<name>A0A0E1X5C9_STAAU</name>
<sequence length="228" mass="26988">MDKYQLKARPVVIRRELLDHYSDLGLDEQDLVILLKLIYASETSNKQPSIELLQKGSTMQPRDITMVIQNLIQRELLELQVQKDEEGRFTEYMNLDPFFEKLSHILKQQSMETKEQNSKEKFKQLFRVLEDTFARPLSPYEIETLNQWIDVDKHDTAIIQAALDEANSLNKLSFKYMDRILLNWKKNNVKTIDDSRKIREKFNKPKMTHTVKTVPKFDWLNGENLDGK</sequence>
<dbReference type="Pfam" id="PF07261">
    <property type="entry name" value="DnaB_2"/>
    <property type="match status" value="1"/>
</dbReference>
<dbReference type="InterPro" id="IPR053162">
    <property type="entry name" value="DnaD"/>
</dbReference>
<dbReference type="InterPro" id="IPR034829">
    <property type="entry name" value="DnaD-like_sf"/>
</dbReference>
<dbReference type="Proteomes" id="UP000003455">
    <property type="component" value="Chromosome"/>
</dbReference>
<reference evidence="4" key="1">
    <citation type="submission" date="2010-05" db="EMBL/GenBank/DDBJ databases">
        <authorList>
            <person name="Muzny D."/>
            <person name="Qin X."/>
            <person name="Buhay C."/>
            <person name="Dugan-Rocha S."/>
            <person name="Ding Y."/>
            <person name="Chen G."/>
            <person name="Hawes A."/>
            <person name="Holder M."/>
            <person name="Jhangiani S."/>
            <person name="Johnson A."/>
            <person name="Khan Z."/>
            <person name="Li Z."/>
            <person name="Liu W."/>
            <person name="Liu X."/>
            <person name="Perez L."/>
            <person name="Shen H."/>
            <person name="Wang Q."/>
            <person name="Watt J."/>
            <person name="Xi L."/>
            <person name="Xin Y."/>
            <person name="Zhou J."/>
            <person name="Deng J."/>
            <person name="Jiang H."/>
            <person name="Liu Y."/>
            <person name="Qu J."/>
            <person name="Song X.-Z."/>
            <person name="Zhang L."/>
            <person name="Villasana D."/>
            <person name="Johnson A."/>
            <person name="Liu J."/>
            <person name="Liyanage D."/>
            <person name="Lorensuhewa L."/>
            <person name="Robinson T."/>
            <person name="Song A."/>
            <person name="Song B.-B."/>
            <person name="Dinh H."/>
            <person name="Thornton R."/>
            <person name="Coyle M."/>
            <person name="Francisco L."/>
            <person name="Jackson L."/>
            <person name="Javaid M."/>
            <person name="Korchina V."/>
            <person name="Kovar C."/>
            <person name="Mata R."/>
            <person name="Mathew T."/>
            <person name="Ngo R."/>
            <person name="Nguyen L."/>
            <person name="Nguyen N."/>
            <person name="Okwuonu G."/>
            <person name="Ongeri F."/>
            <person name="Pham C."/>
            <person name="Simmons D."/>
            <person name="Wilczek-Boney K."/>
            <person name="Hale W."/>
            <person name="Jakkamsetti A."/>
            <person name="Pham P."/>
            <person name="Ruth R."/>
            <person name="San Lucas F."/>
            <person name="Warren J."/>
            <person name="Zhang J."/>
            <person name="Zhao Z."/>
            <person name="Zhou C."/>
            <person name="Zhu D."/>
            <person name="Lee S."/>
            <person name="Bess C."/>
            <person name="Blankenburg K."/>
            <person name="Forbes L."/>
            <person name="Fu Q."/>
            <person name="Gubbala S."/>
            <person name="Hirani K."/>
            <person name="Jayaseelan J.C."/>
            <person name="Lara F."/>
            <person name="Munidasa M."/>
            <person name="Palculict T."/>
            <person name="Patil S."/>
            <person name="Pu L.-L."/>
            <person name="Saada N."/>
            <person name="Tang L."/>
            <person name="Weissenberger G."/>
            <person name="Zhu Y."/>
            <person name="Hemphill L."/>
            <person name="Shang Y."/>
            <person name="Youmans B."/>
            <person name="Ayvaz T."/>
            <person name="Ross M."/>
            <person name="Santibanez J."/>
            <person name="Aqrawi P."/>
            <person name="Gross S."/>
            <person name="Joshi V."/>
            <person name="Fowler G."/>
            <person name="Nazareth L."/>
            <person name="Reid J."/>
            <person name="Worley K."/>
            <person name="Petrosino J."/>
            <person name="Highlander S."/>
            <person name="Gibbs R."/>
        </authorList>
    </citation>
    <scope>NUCLEOTIDE SEQUENCE [LARGE SCALE GENOMIC DNA]</scope>
    <source>
        <strain evidence="4">MN8</strain>
    </source>
</reference>
<dbReference type="AlphaFoldDB" id="A0A0E1X5C9"/>
<dbReference type="SUPFAM" id="SSF158499">
    <property type="entry name" value="DnaD domain-like"/>
    <property type="match status" value="1"/>
</dbReference>
<accession>A0A0E1X5C9</accession>
<dbReference type="SMR" id="A0A0E1X5C9"/>
<dbReference type="InterPro" id="IPR036388">
    <property type="entry name" value="WH-like_DNA-bd_sf"/>
</dbReference>
<organism evidence="4">
    <name type="scientific">Staphylococcus aureus subsp. aureus MN8</name>
    <dbReference type="NCBI Taxonomy" id="548470"/>
    <lineage>
        <taxon>Bacteria</taxon>
        <taxon>Bacillati</taxon>
        <taxon>Bacillota</taxon>
        <taxon>Bacilli</taxon>
        <taxon>Bacillales</taxon>
        <taxon>Staphylococcaceae</taxon>
        <taxon>Staphylococcus</taxon>
    </lineage>
</organism>
<evidence type="ECO:0000259" key="2">
    <source>
        <dbReference type="Pfam" id="PF07261"/>
    </source>
</evidence>
<evidence type="ECO:0000256" key="1">
    <source>
        <dbReference type="ARBA" id="ARBA00093462"/>
    </source>
</evidence>